<evidence type="ECO:0000259" key="2">
    <source>
        <dbReference type="PROSITE" id="PS50043"/>
    </source>
</evidence>
<dbReference type="GeneID" id="95764232"/>
<dbReference type="PROSITE" id="PS50112">
    <property type="entry name" value="PAS"/>
    <property type="match status" value="2"/>
</dbReference>
<dbReference type="PANTHER" id="PTHR43214:SF38">
    <property type="entry name" value="NITRATE_NITRITE RESPONSE REGULATOR PROTEIN NARL"/>
    <property type="match status" value="1"/>
</dbReference>
<dbReference type="GO" id="GO:0006355">
    <property type="term" value="P:regulation of DNA-templated transcription"/>
    <property type="evidence" value="ECO:0007669"/>
    <property type="project" value="InterPro"/>
</dbReference>
<keyword evidence="1" id="KW-0238">DNA-binding</keyword>
<dbReference type="Pfam" id="PF13426">
    <property type="entry name" value="PAS_9"/>
    <property type="match status" value="2"/>
</dbReference>
<dbReference type="InterPro" id="IPR036388">
    <property type="entry name" value="WH-like_DNA-bd_sf"/>
</dbReference>
<evidence type="ECO:0000259" key="3">
    <source>
        <dbReference type="PROSITE" id="PS50112"/>
    </source>
</evidence>
<dbReference type="CDD" id="cd06170">
    <property type="entry name" value="LuxR_C_like"/>
    <property type="match status" value="1"/>
</dbReference>
<reference evidence="4" key="1">
    <citation type="submission" date="2022-12" db="EMBL/GenBank/DDBJ databases">
        <title>Reference genome sequencing for broad-spectrum identification of bacterial and archaeal isolates by mass spectrometry.</title>
        <authorList>
            <person name="Sekiguchi Y."/>
            <person name="Tourlousse D.M."/>
        </authorList>
    </citation>
    <scope>NUCLEOTIDE SEQUENCE</scope>
    <source>
        <strain evidence="4">301</strain>
    </source>
</reference>
<dbReference type="RefSeq" id="WP_281808623.1">
    <property type="nucleotide sequence ID" value="NZ_BSDO01000005.1"/>
</dbReference>
<dbReference type="InterPro" id="IPR000792">
    <property type="entry name" value="Tscrpt_reg_LuxR_C"/>
</dbReference>
<dbReference type="EMBL" id="JAVDPY010000006">
    <property type="protein sequence ID" value="MDR6335000.1"/>
    <property type="molecule type" value="Genomic_DNA"/>
</dbReference>
<protein>
    <submittedName>
        <fullName evidence="5">PAS domain S-box-containing protein</fullName>
    </submittedName>
    <submittedName>
        <fullName evidence="4">Transcriptional regulator</fullName>
    </submittedName>
</protein>
<dbReference type="Proteomes" id="UP001245370">
    <property type="component" value="Unassembled WGS sequence"/>
</dbReference>
<dbReference type="SMART" id="SM00421">
    <property type="entry name" value="HTH_LUXR"/>
    <property type="match status" value="1"/>
</dbReference>
<gene>
    <name evidence="5" type="ORF">GGQ86_003490</name>
    <name evidence="4" type="ORF">XFLAVUS301_34500</name>
</gene>
<evidence type="ECO:0000313" key="6">
    <source>
        <dbReference type="Proteomes" id="UP001144397"/>
    </source>
</evidence>
<dbReference type="Gene3D" id="3.30.450.20">
    <property type="entry name" value="PAS domain"/>
    <property type="match status" value="3"/>
</dbReference>
<accession>A0A9W6FKX0</accession>
<dbReference type="Gene3D" id="1.10.10.10">
    <property type="entry name" value="Winged helix-like DNA-binding domain superfamily/Winged helix DNA-binding domain"/>
    <property type="match status" value="1"/>
</dbReference>
<dbReference type="NCBIfam" id="TIGR00229">
    <property type="entry name" value="sensory_box"/>
    <property type="match status" value="2"/>
</dbReference>
<evidence type="ECO:0000313" key="5">
    <source>
        <dbReference type="EMBL" id="MDR6335000.1"/>
    </source>
</evidence>
<dbReference type="GO" id="GO:0003677">
    <property type="term" value="F:DNA binding"/>
    <property type="evidence" value="ECO:0007669"/>
    <property type="project" value="UniProtKB-KW"/>
</dbReference>
<dbReference type="InterPro" id="IPR039420">
    <property type="entry name" value="WalR-like"/>
</dbReference>
<dbReference type="Pfam" id="PF00196">
    <property type="entry name" value="GerE"/>
    <property type="match status" value="1"/>
</dbReference>
<dbReference type="PROSITE" id="PS50043">
    <property type="entry name" value="HTH_LUXR_2"/>
    <property type="match status" value="1"/>
</dbReference>
<dbReference type="CDD" id="cd00130">
    <property type="entry name" value="PAS"/>
    <property type="match status" value="2"/>
</dbReference>
<dbReference type="InterPro" id="IPR035965">
    <property type="entry name" value="PAS-like_dom_sf"/>
</dbReference>
<proteinExistence type="predicted"/>
<dbReference type="InterPro" id="IPR016032">
    <property type="entry name" value="Sig_transdc_resp-reg_C-effctor"/>
</dbReference>
<comment type="caution">
    <text evidence="4">The sequence shown here is derived from an EMBL/GenBank/DDBJ whole genome shotgun (WGS) entry which is preliminary data.</text>
</comment>
<evidence type="ECO:0000313" key="4">
    <source>
        <dbReference type="EMBL" id="GLI23776.1"/>
    </source>
</evidence>
<feature type="domain" description="PAS" evidence="3">
    <location>
        <begin position="147"/>
        <end position="198"/>
    </location>
</feature>
<feature type="domain" description="HTH luxR-type" evidence="2">
    <location>
        <begin position="428"/>
        <end position="493"/>
    </location>
</feature>
<evidence type="ECO:0000256" key="1">
    <source>
        <dbReference type="ARBA" id="ARBA00023125"/>
    </source>
</evidence>
<feature type="domain" description="PAS" evidence="3">
    <location>
        <begin position="272"/>
        <end position="319"/>
    </location>
</feature>
<dbReference type="SUPFAM" id="SSF46894">
    <property type="entry name" value="C-terminal effector domain of the bipartite response regulators"/>
    <property type="match status" value="1"/>
</dbReference>
<evidence type="ECO:0000313" key="7">
    <source>
        <dbReference type="Proteomes" id="UP001245370"/>
    </source>
</evidence>
<dbReference type="Pfam" id="PF13188">
    <property type="entry name" value="PAS_8"/>
    <property type="match status" value="1"/>
</dbReference>
<dbReference type="InterPro" id="IPR000014">
    <property type="entry name" value="PAS"/>
</dbReference>
<keyword evidence="7" id="KW-1185">Reference proteome</keyword>
<name>A0A9W6FKX0_XANFL</name>
<dbReference type="SUPFAM" id="SSF55785">
    <property type="entry name" value="PYP-like sensor domain (PAS domain)"/>
    <property type="match status" value="2"/>
</dbReference>
<reference evidence="5 7" key="2">
    <citation type="submission" date="2023-07" db="EMBL/GenBank/DDBJ databases">
        <title>Genomic Encyclopedia of Type Strains, Phase IV (KMG-IV): sequencing the most valuable type-strain genomes for metagenomic binning, comparative biology and taxonomic classification.</title>
        <authorList>
            <person name="Goeker M."/>
        </authorList>
    </citation>
    <scope>NUCLEOTIDE SEQUENCE [LARGE SCALE GENOMIC DNA]</scope>
    <source>
        <strain evidence="5 7">DSM 338</strain>
    </source>
</reference>
<dbReference type="SMART" id="SM00091">
    <property type="entry name" value="PAS"/>
    <property type="match status" value="3"/>
</dbReference>
<dbReference type="PANTHER" id="PTHR43214">
    <property type="entry name" value="TWO-COMPONENT RESPONSE REGULATOR"/>
    <property type="match status" value="1"/>
</dbReference>
<dbReference type="Proteomes" id="UP001144397">
    <property type="component" value="Unassembled WGS sequence"/>
</dbReference>
<organism evidence="4 6">
    <name type="scientific">Xanthobacter flavus</name>
    <dbReference type="NCBI Taxonomy" id="281"/>
    <lineage>
        <taxon>Bacteria</taxon>
        <taxon>Pseudomonadati</taxon>
        <taxon>Pseudomonadota</taxon>
        <taxon>Alphaproteobacteria</taxon>
        <taxon>Hyphomicrobiales</taxon>
        <taxon>Xanthobacteraceae</taxon>
        <taxon>Xanthobacter</taxon>
    </lineage>
</organism>
<dbReference type="EMBL" id="BSDO01000005">
    <property type="protein sequence ID" value="GLI23776.1"/>
    <property type="molecule type" value="Genomic_DNA"/>
</dbReference>
<dbReference type="PRINTS" id="PR00038">
    <property type="entry name" value="HTHLUXR"/>
</dbReference>
<sequence length="510" mass="56814">MDTDVPNEAALRQRVDRRQLQQIIAGLAEGIVLIDPVDGIVWANERALALHDVAELGGLGTTAAGYRKTYLLKYRNNHILTDSQYPVDRLLAGEPFENLVVEITHAESPDDGWRRICRIGGRSLSNTKGEAESHVLVIEDLTDRFTAEERFERTFNANPAPAIICRLSDLRYVKVNQGFLEMTGYAREELIGLSVYELDVLEGAPNKETAVACLREGRTISQTEATIRVAEGGSHFVIVAGQPIELGDEGCMLFTFMDMAERKMAEDALRQSEERFASAFRMTPLPTALSTRENLRLLDVNAAFVALLGYSEEEAVGRSGPELPIWTSAVVRRQIERKIAESGSFRSIEVQLRTKAGDILDCLMSGETVTIHGQDCLLTVIQDITERRRSEVELIAAIEAVMQDTSWFSRTVIEKLAELRRPRRSDKPRVGLADLTAREQEILGFMCEGLADADIVKKLGLTRNTVRNHIARIYSKADVHSRTAAVVWARERGFTGTPGKKASPPTRPRR</sequence>
<dbReference type="AlphaFoldDB" id="A0A9W6FKX0"/>